<feature type="transmembrane region" description="Helical" evidence="19">
    <location>
        <begin position="137"/>
        <end position="155"/>
    </location>
</feature>
<dbReference type="EMBL" id="BMEV01000004">
    <property type="protein sequence ID" value="GGH69704.1"/>
    <property type="molecule type" value="Genomic_DNA"/>
</dbReference>
<evidence type="ECO:0000256" key="13">
    <source>
        <dbReference type="ARBA" id="ARBA00022989"/>
    </source>
</evidence>
<reference evidence="20" key="2">
    <citation type="submission" date="2020-09" db="EMBL/GenBank/DDBJ databases">
        <authorList>
            <person name="Sun Q."/>
            <person name="Zhou Y."/>
        </authorList>
    </citation>
    <scope>NUCLEOTIDE SEQUENCE</scope>
    <source>
        <strain evidence="20">CGMCC 1.12360</strain>
    </source>
</reference>
<evidence type="ECO:0000256" key="8">
    <source>
        <dbReference type="ARBA" id="ARBA00022475"/>
    </source>
</evidence>
<evidence type="ECO:0000256" key="15">
    <source>
        <dbReference type="ARBA" id="ARBA00023136"/>
    </source>
</evidence>
<keyword evidence="14" id="KW-0443">Lipid metabolism</keyword>
<evidence type="ECO:0000256" key="9">
    <source>
        <dbReference type="ARBA" id="ARBA00022516"/>
    </source>
</evidence>
<keyword evidence="15 19" id="KW-0472">Membrane</keyword>
<dbReference type="PROSITE" id="PS01315">
    <property type="entry name" value="CDS"/>
    <property type="match status" value="1"/>
</dbReference>
<proteinExistence type="inferred from homology"/>
<comment type="pathway">
    <text evidence="3 18">Phospholipid metabolism; CDP-diacylglycerol biosynthesis; CDP-diacylglycerol from sn-glycerol 3-phosphate: step 3/3.</text>
</comment>
<feature type="transmembrane region" description="Helical" evidence="19">
    <location>
        <begin position="176"/>
        <end position="194"/>
    </location>
</feature>
<evidence type="ECO:0000256" key="16">
    <source>
        <dbReference type="ARBA" id="ARBA00023209"/>
    </source>
</evidence>
<evidence type="ECO:0000256" key="4">
    <source>
        <dbReference type="ARBA" id="ARBA00005189"/>
    </source>
</evidence>
<evidence type="ECO:0000256" key="10">
    <source>
        <dbReference type="ARBA" id="ARBA00022679"/>
    </source>
</evidence>
<keyword evidence="17" id="KW-1208">Phospholipid metabolism</keyword>
<dbReference type="PANTHER" id="PTHR46382:SF1">
    <property type="entry name" value="PHOSPHATIDATE CYTIDYLYLTRANSFERASE"/>
    <property type="match status" value="1"/>
</dbReference>
<reference evidence="20" key="1">
    <citation type="journal article" date="2014" name="Int. J. Syst. Evol. Microbiol.">
        <title>Complete genome sequence of Corynebacterium casei LMG S-19264T (=DSM 44701T), isolated from a smear-ripened cheese.</title>
        <authorList>
            <consortium name="US DOE Joint Genome Institute (JGI-PGF)"/>
            <person name="Walter F."/>
            <person name="Albersmeier A."/>
            <person name="Kalinowski J."/>
            <person name="Ruckert C."/>
        </authorList>
    </citation>
    <scope>NUCLEOTIDE SEQUENCE</scope>
    <source>
        <strain evidence="20">CGMCC 1.12360</strain>
    </source>
</reference>
<evidence type="ECO:0000256" key="5">
    <source>
        <dbReference type="ARBA" id="ARBA00010185"/>
    </source>
</evidence>
<dbReference type="InterPro" id="IPR000374">
    <property type="entry name" value="PC_trans"/>
</dbReference>
<comment type="pathway">
    <text evidence="4">Lipid metabolism.</text>
</comment>
<dbReference type="GO" id="GO:0016024">
    <property type="term" value="P:CDP-diacylglycerol biosynthetic process"/>
    <property type="evidence" value="ECO:0007669"/>
    <property type="project" value="UniProtKB-UniPathway"/>
</dbReference>
<feature type="transmembrane region" description="Helical" evidence="19">
    <location>
        <begin position="49"/>
        <end position="66"/>
    </location>
</feature>
<sequence>MKQRIITAILALIVFIPFVVYGKWPFTVFVFLIATLGFMELIRMRKLDSYLVPITFSVLLLWIILFPENARLYEDLHISKLELCTLLLLLLLAYTVLVKNKFTFEDAGFMLLSVFYVGIGFFFFLETRHGIDGLKNIIYALLVIWSTDTGAYFVGRAFGKRKLWPSISPNKTVEGAIGGIATACLAVSLFHLFSPFPHSFLFLIIVTMMASIFGQMGDLVESAFKRNYGVKDSGNVLPGHGGILDRFDSLLFVLPFLHIIQFM</sequence>
<comment type="subcellular location">
    <subcellularLocation>
        <location evidence="2">Cell membrane</location>
        <topology evidence="2">Multi-pass membrane protein</topology>
    </subcellularLocation>
</comment>
<evidence type="ECO:0000256" key="18">
    <source>
        <dbReference type="RuleBase" id="RU003938"/>
    </source>
</evidence>
<keyword evidence="12 18" id="KW-0548">Nucleotidyltransferase</keyword>
<evidence type="ECO:0000256" key="17">
    <source>
        <dbReference type="ARBA" id="ARBA00023264"/>
    </source>
</evidence>
<evidence type="ECO:0000313" key="21">
    <source>
        <dbReference type="Proteomes" id="UP000602050"/>
    </source>
</evidence>
<keyword evidence="11 18" id="KW-0812">Transmembrane</keyword>
<protein>
    <recommendedName>
        <fullName evidence="7 18">Phosphatidate cytidylyltransferase</fullName>
        <ecNumber evidence="6 18">2.7.7.41</ecNumber>
    </recommendedName>
</protein>
<comment type="caution">
    <text evidence="20">The sequence shown here is derived from an EMBL/GenBank/DDBJ whole genome shotgun (WGS) entry which is preliminary data.</text>
</comment>
<keyword evidence="21" id="KW-1185">Reference proteome</keyword>
<dbReference type="GO" id="GO:0004605">
    <property type="term" value="F:phosphatidate cytidylyltransferase activity"/>
    <property type="evidence" value="ECO:0007669"/>
    <property type="project" value="UniProtKB-EC"/>
</dbReference>
<dbReference type="UniPathway" id="UPA00557">
    <property type="reaction ID" value="UER00614"/>
</dbReference>
<feature type="transmembrane region" description="Helical" evidence="19">
    <location>
        <begin position="109"/>
        <end position="125"/>
    </location>
</feature>
<evidence type="ECO:0000313" key="20">
    <source>
        <dbReference type="EMBL" id="GGH69704.1"/>
    </source>
</evidence>
<comment type="catalytic activity">
    <reaction evidence="1 18">
        <text>a 1,2-diacyl-sn-glycero-3-phosphate + CTP + H(+) = a CDP-1,2-diacyl-sn-glycerol + diphosphate</text>
        <dbReference type="Rhea" id="RHEA:16229"/>
        <dbReference type="ChEBI" id="CHEBI:15378"/>
        <dbReference type="ChEBI" id="CHEBI:33019"/>
        <dbReference type="ChEBI" id="CHEBI:37563"/>
        <dbReference type="ChEBI" id="CHEBI:58332"/>
        <dbReference type="ChEBI" id="CHEBI:58608"/>
        <dbReference type="EC" id="2.7.7.41"/>
    </reaction>
</comment>
<keyword evidence="8" id="KW-1003">Cell membrane</keyword>
<evidence type="ECO:0000256" key="19">
    <source>
        <dbReference type="SAM" id="Phobius"/>
    </source>
</evidence>
<evidence type="ECO:0000256" key="1">
    <source>
        <dbReference type="ARBA" id="ARBA00001698"/>
    </source>
</evidence>
<evidence type="ECO:0000256" key="6">
    <source>
        <dbReference type="ARBA" id="ARBA00012487"/>
    </source>
</evidence>
<feature type="transmembrane region" description="Helical" evidence="19">
    <location>
        <begin position="200"/>
        <end position="220"/>
    </location>
</feature>
<keyword evidence="9" id="KW-0444">Lipid biosynthesis</keyword>
<dbReference type="EC" id="2.7.7.41" evidence="6 18"/>
<keyword evidence="10 18" id="KW-0808">Transferase</keyword>
<dbReference type="AlphaFoldDB" id="A0A8J2ZQE8"/>
<dbReference type="RefSeq" id="WP_188390690.1">
    <property type="nucleotide sequence ID" value="NZ_BMEV01000004.1"/>
</dbReference>
<evidence type="ECO:0000256" key="14">
    <source>
        <dbReference type="ARBA" id="ARBA00023098"/>
    </source>
</evidence>
<dbReference type="PANTHER" id="PTHR46382">
    <property type="entry name" value="PHOSPHATIDATE CYTIDYLYLTRANSFERASE"/>
    <property type="match status" value="1"/>
</dbReference>
<name>A0A8J2ZQE8_9BACI</name>
<evidence type="ECO:0000256" key="11">
    <source>
        <dbReference type="ARBA" id="ARBA00022692"/>
    </source>
</evidence>
<evidence type="ECO:0000256" key="2">
    <source>
        <dbReference type="ARBA" id="ARBA00004651"/>
    </source>
</evidence>
<dbReference type="Pfam" id="PF01148">
    <property type="entry name" value="CTP_transf_1"/>
    <property type="match status" value="1"/>
</dbReference>
<accession>A0A8J2ZQE8</accession>
<dbReference type="Proteomes" id="UP000602050">
    <property type="component" value="Unassembled WGS sequence"/>
</dbReference>
<organism evidence="20 21">
    <name type="scientific">Compostibacillus humi</name>
    <dbReference type="NCBI Taxonomy" id="1245525"/>
    <lineage>
        <taxon>Bacteria</taxon>
        <taxon>Bacillati</taxon>
        <taxon>Bacillota</taxon>
        <taxon>Bacilli</taxon>
        <taxon>Bacillales</taxon>
        <taxon>Bacillaceae</taxon>
        <taxon>Compostibacillus</taxon>
    </lineage>
</organism>
<evidence type="ECO:0000256" key="7">
    <source>
        <dbReference type="ARBA" id="ARBA00019373"/>
    </source>
</evidence>
<gene>
    <name evidence="20" type="primary">cdsA</name>
    <name evidence="20" type="ORF">GCM10010978_03910</name>
</gene>
<evidence type="ECO:0000256" key="3">
    <source>
        <dbReference type="ARBA" id="ARBA00005119"/>
    </source>
</evidence>
<keyword evidence="13 19" id="KW-1133">Transmembrane helix</keyword>
<comment type="similarity">
    <text evidence="5 18">Belongs to the CDS family.</text>
</comment>
<feature type="transmembrane region" description="Helical" evidence="19">
    <location>
        <begin position="78"/>
        <end position="97"/>
    </location>
</feature>
<dbReference type="GO" id="GO:0005886">
    <property type="term" value="C:plasma membrane"/>
    <property type="evidence" value="ECO:0007669"/>
    <property type="project" value="UniProtKB-SubCell"/>
</dbReference>
<keyword evidence="16" id="KW-0594">Phospholipid biosynthesis</keyword>
<evidence type="ECO:0000256" key="12">
    <source>
        <dbReference type="ARBA" id="ARBA00022695"/>
    </source>
</evidence>